<evidence type="ECO:0000256" key="5">
    <source>
        <dbReference type="ARBA" id="ARBA00023204"/>
    </source>
</evidence>
<keyword evidence="3" id="KW-0227">DNA damage</keyword>
<name>T0ZNW6_9ZZZZ</name>
<dbReference type="EMBL" id="AUZZ01006437">
    <property type="protein sequence ID" value="EQD46353.1"/>
    <property type="molecule type" value="Genomic_DNA"/>
</dbReference>
<evidence type="ECO:0000256" key="1">
    <source>
        <dbReference type="ARBA" id="ARBA00022722"/>
    </source>
</evidence>
<dbReference type="CDD" id="cd00221">
    <property type="entry name" value="Vsr"/>
    <property type="match status" value="1"/>
</dbReference>
<dbReference type="PIRSF" id="PIRSF018267">
    <property type="entry name" value="VSR_endonuc"/>
    <property type="match status" value="1"/>
</dbReference>
<organism evidence="7">
    <name type="scientific">mine drainage metagenome</name>
    <dbReference type="NCBI Taxonomy" id="410659"/>
    <lineage>
        <taxon>unclassified sequences</taxon>
        <taxon>metagenomes</taxon>
        <taxon>ecological metagenomes</taxon>
    </lineage>
</organism>
<dbReference type="EC" id="3.1.-.-" evidence="7"/>
<comment type="caution">
    <text evidence="7">The sequence shown here is derived from an EMBL/GenBank/DDBJ whole genome shotgun (WGS) entry which is preliminary data.</text>
</comment>
<dbReference type="GO" id="GO:0004519">
    <property type="term" value="F:endonuclease activity"/>
    <property type="evidence" value="ECO:0007669"/>
    <property type="project" value="UniProtKB-KW"/>
</dbReference>
<dbReference type="SUPFAM" id="SSF52980">
    <property type="entry name" value="Restriction endonuclease-like"/>
    <property type="match status" value="1"/>
</dbReference>
<dbReference type="EMBL" id="AUZY01011721">
    <property type="protein sequence ID" value="EQD33245.1"/>
    <property type="molecule type" value="Genomic_DNA"/>
</dbReference>
<dbReference type="NCBIfam" id="TIGR00632">
    <property type="entry name" value="vsr"/>
    <property type="match status" value="1"/>
</dbReference>
<reference evidence="7" key="2">
    <citation type="journal article" date="2014" name="ISME J.">
        <title>Microbial stratification in low pH oxic and suboxic macroscopic growths along an acid mine drainage.</title>
        <authorList>
            <person name="Mendez-Garcia C."/>
            <person name="Mesa V."/>
            <person name="Sprenger R.R."/>
            <person name="Richter M."/>
            <person name="Diez M.S."/>
            <person name="Solano J."/>
            <person name="Bargiela R."/>
            <person name="Golyshina O.V."/>
            <person name="Manteca A."/>
            <person name="Ramos J.L."/>
            <person name="Gallego J.R."/>
            <person name="Llorente I."/>
            <person name="Martins Dos Santos V.A."/>
            <person name="Jensen O.N."/>
            <person name="Pelaez A.I."/>
            <person name="Sanchez J."/>
            <person name="Ferrer M."/>
        </authorList>
    </citation>
    <scope>NUCLEOTIDE SEQUENCE</scope>
</reference>
<gene>
    <name evidence="6" type="ORF">B1B_17545</name>
    <name evidence="7" type="ORF">B2A_08921</name>
</gene>
<evidence type="ECO:0000313" key="6">
    <source>
        <dbReference type="EMBL" id="EQD33245.1"/>
    </source>
</evidence>
<evidence type="ECO:0000256" key="3">
    <source>
        <dbReference type="ARBA" id="ARBA00022763"/>
    </source>
</evidence>
<proteinExistence type="predicted"/>
<accession>T0ZNW6</accession>
<keyword evidence="5" id="KW-0234">DNA repair</keyword>
<evidence type="ECO:0000313" key="7">
    <source>
        <dbReference type="EMBL" id="EQD46353.1"/>
    </source>
</evidence>
<keyword evidence="4 7" id="KW-0378">Hydrolase</keyword>
<dbReference type="AlphaFoldDB" id="T0ZNW6"/>
<dbReference type="Pfam" id="PF03852">
    <property type="entry name" value="Vsr"/>
    <property type="match status" value="1"/>
</dbReference>
<evidence type="ECO:0000256" key="2">
    <source>
        <dbReference type="ARBA" id="ARBA00022759"/>
    </source>
</evidence>
<dbReference type="GO" id="GO:0006298">
    <property type="term" value="P:mismatch repair"/>
    <property type="evidence" value="ECO:0007669"/>
    <property type="project" value="InterPro"/>
</dbReference>
<dbReference type="InterPro" id="IPR011335">
    <property type="entry name" value="Restrct_endonuc-II-like"/>
</dbReference>
<sequence length="149" mass="17488">MTDIVDRKTRSRMMAGIRGKNTRPEIAIRRCLFARGFRYRLHVAGLPGCPDLVLAKHHAAVFVHGCFWHGHDCRLFRMPADNRPFWVAKIRRNRARDREVLRELAQTGWRTLVIWECALHDGGEKVRGRVCRRAAVWLESRLQFFEIRG</sequence>
<protein>
    <submittedName>
        <fullName evidence="7">DNA mismatch endonuclease vsr</fullName>
        <ecNumber evidence="7">3.1.-.-</ecNumber>
    </submittedName>
</protein>
<evidence type="ECO:0000256" key="4">
    <source>
        <dbReference type="ARBA" id="ARBA00022801"/>
    </source>
</evidence>
<keyword evidence="2 7" id="KW-0255">Endonuclease</keyword>
<reference evidence="7" key="1">
    <citation type="submission" date="2013-08" db="EMBL/GenBank/DDBJ databases">
        <authorList>
            <person name="Mendez C."/>
            <person name="Richter M."/>
            <person name="Ferrer M."/>
            <person name="Sanchez J."/>
        </authorList>
    </citation>
    <scope>NUCLEOTIDE SEQUENCE</scope>
</reference>
<dbReference type="InterPro" id="IPR004603">
    <property type="entry name" value="DNA_mismatch_endonuc_vsr"/>
</dbReference>
<dbReference type="GO" id="GO:0016787">
    <property type="term" value="F:hydrolase activity"/>
    <property type="evidence" value="ECO:0007669"/>
    <property type="project" value="UniProtKB-KW"/>
</dbReference>
<dbReference type="Gene3D" id="3.40.960.10">
    <property type="entry name" value="VSR Endonuclease"/>
    <property type="match status" value="1"/>
</dbReference>
<keyword evidence="1" id="KW-0540">Nuclease</keyword>